<protein>
    <submittedName>
        <fullName evidence="2">Uncharacterized protein</fullName>
    </submittedName>
</protein>
<dbReference type="AlphaFoldDB" id="A0A812VAW6"/>
<dbReference type="OrthoDB" id="447494at2759"/>
<feature type="region of interest" description="Disordered" evidence="1">
    <location>
        <begin position="80"/>
        <end position="186"/>
    </location>
</feature>
<sequence>NFTFINMPIGNRLFRSENQQLGTHAATLQGEAETAIRALRTIDRIKDSKPGSRRRTFEYVWNGLEDVLAEVREDRNEQALKESLKEAENKQKQKADAKAAAAKATPAVPPGKGNGRPKAKGQGTDKPPKAPTKATPGVPDAGGPGKGKGKGEGKGKGKGKGKDCPFEHVDAPKKAAPSKAAPKAALEEQGILKDALERHIQAAKQLRFETGNGITDSDDADDEGGDEDGEDELDAVDEFGQRIAADFIIVRKDSRSTETVVLVIRDEATGYIRSFPLVSRHEDGVIKSVLQFLGRYKSGPCVLVKSDNAREIIGACARFAAHALNLYHPATGIEGSRYLNAADSEFTGMVKDLPGDNVLIEYGCEVMSQAIAGIDAWFSLPCTHLSSHQSVNTNSQSPKYARKLSQRRASSMRMLVLALNIANHIIAQDGRVSFEWPSDSGVWRQKEWLDFAHKHEMSYVTNHGARIDARGERNHHKSSFTIASNSKRVLEHFAHGKKAGDYRDEHSDSATSAAAHEFADIVVEALYPQRREWQAEPKALEAIAEEARSQGHKLRVAELMTLCGVKHAELAPEFQKFKGRIVYRGDRVLDEFNNLVFFEETSTTPTGLAYLQSELREETYVILPRELWLEGWATLARVLVKDIDFIRFVCIPCDVAESQANVNCKIDSRSRNDRYGISYVLRSDQLADESYSAQYINSKDQLANGLTKVIPPAEWPAMLVQLCLFEGEKPSRPTAQVDATSFTTGAYAYFRSILPKHKFTALMLSKDLITQTHRDSFNVNSETSCPWPATFDP</sequence>
<proteinExistence type="predicted"/>
<name>A0A812VAW6_9DINO</name>
<dbReference type="EMBL" id="CAJNJA010028671">
    <property type="protein sequence ID" value="CAE7609059.1"/>
    <property type="molecule type" value="Genomic_DNA"/>
</dbReference>
<gene>
    <name evidence="2" type="ORF">SNEC2469_LOCUS17350</name>
</gene>
<feature type="compositionally biased region" description="Basic and acidic residues" evidence="1">
    <location>
        <begin position="149"/>
        <end position="173"/>
    </location>
</feature>
<keyword evidence="3" id="KW-1185">Reference proteome</keyword>
<feature type="compositionally biased region" description="Low complexity" evidence="1">
    <location>
        <begin position="174"/>
        <end position="184"/>
    </location>
</feature>
<accession>A0A812VAW6</accession>
<feature type="compositionally biased region" description="Acidic residues" evidence="1">
    <location>
        <begin position="216"/>
        <end position="230"/>
    </location>
</feature>
<feature type="compositionally biased region" description="Basic and acidic residues" evidence="1">
    <location>
        <begin position="80"/>
        <end position="97"/>
    </location>
</feature>
<organism evidence="2 3">
    <name type="scientific">Symbiodinium necroappetens</name>
    <dbReference type="NCBI Taxonomy" id="1628268"/>
    <lineage>
        <taxon>Eukaryota</taxon>
        <taxon>Sar</taxon>
        <taxon>Alveolata</taxon>
        <taxon>Dinophyceae</taxon>
        <taxon>Suessiales</taxon>
        <taxon>Symbiodiniaceae</taxon>
        <taxon>Symbiodinium</taxon>
    </lineage>
</organism>
<evidence type="ECO:0000256" key="1">
    <source>
        <dbReference type="SAM" id="MobiDB-lite"/>
    </source>
</evidence>
<reference evidence="2" key="1">
    <citation type="submission" date="2021-02" db="EMBL/GenBank/DDBJ databases">
        <authorList>
            <person name="Dougan E. K."/>
            <person name="Rhodes N."/>
            <person name="Thang M."/>
            <person name="Chan C."/>
        </authorList>
    </citation>
    <scope>NUCLEOTIDE SEQUENCE</scope>
</reference>
<evidence type="ECO:0000313" key="2">
    <source>
        <dbReference type="EMBL" id="CAE7609059.1"/>
    </source>
</evidence>
<feature type="region of interest" description="Disordered" evidence="1">
    <location>
        <begin position="210"/>
        <end position="230"/>
    </location>
</feature>
<dbReference type="Proteomes" id="UP000601435">
    <property type="component" value="Unassembled WGS sequence"/>
</dbReference>
<feature type="non-terminal residue" evidence="2">
    <location>
        <position position="793"/>
    </location>
</feature>
<comment type="caution">
    <text evidence="2">The sequence shown here is derived from an EMBL/GenBank/DDBJ whole genome shotgun (WGS) entry which is preliminary data.</text>
</comment>
<evidence type="ECO:0000313" key="3">
    <source>
        <dbReference type="Proteomes" id="UP000601435"/>
    </source>
</evidence>
<feature type="non-terminal residue" evidence="2">
    <location>
        <position position="1"/>
    </location>
</feature>